<evidence type="ECO:0000256" key="4">
    <source>
        <dbReference type="ARBA" id="ARBA00011738"/>
    </source>
</evidence>
<keyword evidence="8 11" id="KW-0663">Pyridoxal phosphate</keyword>
<protein>
    <recommendedName>
        <fullName evidence="11">Histidinol-phosphate aminotransferase</fullName>
        <ecNumber evidence="11">2.6.1.9</ecNumber>
    </recommendedName>
    <alternativeName>
        <fullName evidence="11">Imidazole acetol-phosphate transaminase</fullName>
    </alternativeName>
</protein>
<dbReference type="PANTHER" id="PTHR42885:SF2">
    <property type="entry name" value="HISTIDINOL-PHOSPHATE AMINOTRANSFERASE"/>
    <property type="match status" value="1"/>
</dbReference>
<evidence type="ECO:0000256" key="8">
    <source>
        <dbReference type="ARBA" id="ARBA00022898"/>
    </source>
</evidence>
<name>B6BVA7_9PROT</name>
<comment type="similarity">
    <text evidence="3 11">Belongs to the class-II pyridoxal-phosphate-dependent aminotransferase family. Histidinol-phosphate aminotransferase subfamily.</text>
</comment>
<dbReference type="UniPathway" id="UPA00031">
    <property type="reaction ID" value="UER00012"/>
</dbReference>
<dbReference type="GO" id="GO:0004400">
    <property type="term" value="F:histidinol-phosphate transaminase activity"/>
    <property type="evidence" value="ECO:0007669"/>
    <property type="project" value="UniProtKB-UniRule"/>
</dbReference>
<gene>
    <name evidence="13" type="primary">hisC_2</name>
    <name evidence="11" type="synonym">hisC</name>
    <name evidence="13" type="ORF">KB13_752</name>
</gene>
<evidence type="ECO:0000256" key="3">
    <source>
        <dbReference type="ARBA" id="ARBA00007970"/>
    </source>
</evidence>
<evidence type="ECO:0000259" key="12">
    <source>
        <dbReference type="Pfam" id="PF00155"/>
    </source>
</evidence>
<dbReference type="InterPro" id="IPR005861">
    <property type="entry name" value="HisP_aminotrans"/>
</dbReference>
<keyword evidence="7 11" id="KW-0808">Transferase</keyword>
<dbReference type="EC" id="2.6.1.9" evidence="11"/>
<sequence>MLDQLITELRLMSKFWSQFVKNLDPYIPGEQPQGEIRLKLNTNENPYSPAPAVIEEIQNHGADRINLYPDPESNILRSTIATYHDVDISNVFVGNGSDEILAFIFYGFFKNKKNLLFPNITYSFYPVYAKLFDISYQQIPLNNDFEIDLSLYHNEDSAVIFPNPNAPTGIPIPGKKIEDFLQDNPLSIIIVDEAYVDFGTDSSVNLVKKYKNLVVTRSMSKSRSLAGLRVGYAIGDTTLIDGLIRIKNSFNSYPLDRIAQKASVTSFQEDNYFKETCKKIIETRNRFIKALENLQFSVLPSGGNFIFTQPPSPLSANTIYSQLRDIGILVRYFNQPEKLKNFLRITIGTDQQMDLFIDELKKIINQ</sequence>
<dbReference type="Gene3D" id="3.90.1150.10">
    <property type="entry name" value="Aspartate Aminotransferase, domain 1"/>
    <property type="match status" value="1"/>
</dbReference>
<evidence type="ECO:0000256" key="10">
    <source>
        <dbReference type="ARBA" id="ARBA00047481"/>
    </source>
</evidence>
<evidence type="ECO:0000313" key="13">
    <source>
        <dbReference type="EMBL" id="EDZ64620.1"/>
    </source>
</evidence>
<dbReference type="GO" id="GO:0000105">
    <property type="term" value="P:L-histidine biosynthetic process"/>
    <property type="evidence" value="ECO:0007669"/>
    <property type="project" value="UniProtKB-UniRule"/>
</dbReference>
<evidence type="ECO:0000256" key="2">
    <source>
        <dbReference type="ARBA" id="ARBA00005011"/>
    </source>
</evidence>
<dbReference type="Gene3D" id="3.40.640.10">
    <property type="entry name" value="Type I PLP-dependent aspartate aminotransferase-like (Major domain)"/>
    <property type="match status" value="1"/>
</dbReference>
<dbReference type="eggNOG" id="COG0079">
    <property type="taxonomic scope" value="Bacteria"/>
</dbReference>
<dbReference type="SUPFAM" id="SSF53383">
    <property type="entry name" value="PLP-dependent transferases"/>
    <property type="match status" value="1"/>
</dbReference>
<dbReference type="InterPro" id="IPR015421">
    <property type="entry name" value="PyrdxlP-dep_Trfase_major"/>
</dbReference>
<evidence type="ECO:0000256" key="7">
    <source>
        <dbReference type="ARBA" id="ARBA00022679"/>
    </source>
</evidence>
<evidence type="ECO:0000256" key="11">
    <source>
        <dbReference type="HAMAP-Rule" id="MF_01023"/>
    </source>
</evidence>
<comment type="subunit">
    <text evidence="4 11">Homodimer.</text>
</comment>
<comment type="catalytic activity">
    <reaction evidence="10 11">
        <text>L-histidinol phosphate + 2-oxoglutarate = 3-(imidazol-4-yl)-2-oxopropyl phosphate + L-glutamate</text>
        <dbReference type="Rhea" id="RHEA:23744"/>
        <dbReference type="ChEBI" id="CHEBI:16810"/>
        <dbReference type="ChEBI" id="CHEBI:29985"/>
        <dbReference type="ChEBI" id="CHEBI:57766"/>
        <dbReference type="ChEBI" id="CHEBI:57980"/>
        <dbReference type="EC" id="2.6.1.9"/>
    </reaction>
</comment>
<evidence type="ECO:0000256" key="5">
    <source>
        <dbReference type="ARBA" id="ARBA00022576"/>
    </source>
</evidence>
<dbReference type="InterPro" id="IPR015424">
    <property type="entry name" value="PyrdxlP-dep_Trfase"/>
</dbReference>
<comment type="cofactor">
    <cofactor evidence="1 11">
        <name>pyridoxal 5'-phosphate</name>
        <dbReference type="ChEBI" id="CHEBI:597326"/>
    </cofactor>
</comment>
<keyword evidence="9 11" id="KW-0368">Histidine biosynthesis</keyword>
<dbReference type="STRING" id="314607.KB13_752"/>
<dbReference type="HAMAP" id="MF_01023">
    <property type="entry name" value="HisC_aminotrans_2"/>
    <property type="match status" value="1"/>
</dbReference>
<dbReference type="AlphaFoldDB" id="B6BVA7"/>
<feature type="domain" description="Aminotransferase class I/classII large" evidence="12">
    <location>
        <begin position="38"/>
        <end position="359"/>
    </location>
</feature>
<keyword evidence="14" id="KW-1185">Reference proteome</keyword>
<dbReference type="EMBL" id="DS995299">
    <property type="protein sequence ID" value="EDZ64620.1"/>
    <property type="molecule type" value="Genomic_DNA"/>
</dbReference>
<comment type="pathway">
    <text evidence="2 11">Amino-acid biosynthesis; L-histidine biosynthesis; L-histidine from 5-phospho-alpha-D-ribose 1-diphosphate: step 7/9.</text>
</comment>
<dbReference type="InterPro" id="IPR015422">
    <property type="entry name" value="PyrdxlP-dep_Trfase_small"/>
</dbReference>
<dbReference type="CDD" id="cd00609">
    <property type="entry name" value="AAT_like"/>
    <property type="match status" value="1"/>
</dbReference>
<organism evidence="13 14">
    <name type="scientific">beta proteobacterium KB13</name>
    <dbReference type="NCBI Taxonomy" id="314607"/>
    <lineage>
        <taxon>Bacteria</taxon>
        <taxon>Pseudomonadati</taxon>
        <taxon>Pseudomonadota</taxon>
        <taxon>Betaproteobacteria</taxon>
        <taxon>Nitrosomonadales</taxon>
        <taxon>OM43 clade</taxon>
    </lineage>
</organism>
<reference evidence="14" key="1">
    <citation type="journal article" date="2012" name="Stand. Genomic Sci.">
        <title>Genome sequence of strain HIMB624, a cultured representative from the OM43 clade of marine Betaproteobacteria.</title>
        <authorList>
            <person name="Huggett M.J."/>
            <person name="Hayakawa D.H."/>
            <person name="Rappe M.S."/>
        </authorList>
    </citation>
    <scope>NUCLEOTIDE SEQUENCE [LARGE SCALE GENOMIC DNA]</scope>
    <source>
        <strain evidence="14">KB13</strain>
    </source>
</reference>
<accession>B6BVA7</accession>
<evidence type="ECO:0000256" key="1">
    <source>
        <dbReference type="ARBA" id="ARBA00001933"/>
    </source>
</evidence>
<keyword evidence="6 11" id="KW-0028">Amino-acid biosynthesis</keyword>
<evidence type="ECO:0000256" key="9">
    <source>
        <dbReference type="ARBA" id="ARBA00023102"/>
    </source>
</evidence>
<proteinExistence type="inferred from homology"/>
<dbReference type="InterPro" id="IPR004838">
    <property type="entry name" value="NHTrfase_class1_PyrdxlP-BS"/>
</dbReference>
<dbReference type="Proteomes" id="UP000004188">
    <property type="component" value="Unassembled WGS sequence"/>
</dbReference>
<keyword evidence="5 11" id="KW-0032">Aminotransferase</keyword>
<dbReference type="InterPro" id="IPR004839">
    <property type="entry name" value="Aminotransferase_I/II_large"/>
</dbReference>
<evidence type="ECO:0000313" key="14">
    <source>
        <dbReference type="Proteomes" id="UP000004188"/>
    </source>
</evidence>
<evidence type="ECO:0000256" key="6">
    <source>
        <dbReference type="ARBA" id="ARBA00022605"/>
    </source>
</evidence>
<dbReference type="GO" id="GO:0030170">
    <property type="term" value="F:pyridoxal phosphate binding"/>
    <property type="evidence" value="ECO:0007669"/>
    <property type="project" value="InterPro"/>
</dbReference>
<dbReference type="NCBIfam" id="TIGR01141">
    <property type="entry name" value="hisC"/>
    <property type="match status" value="1"/>
</dbReference>
<dbReference type="Pfam" id="PF00155">
    <property type="entry name" value="Aminotran_1_2"/>
    <property type="match status" value="1"/>
</dbReference>
<dbReference type="HOGENOM" id="CLU_017584_3_0_4"/>
<dbReference type="PANTHER" id="PTHR42885">
    <property type="entry name" value="HISTIDINOL-PHOSPHATE AMINOTRANSFERASE-RELATED"/>
    <property type="match status" value="1"/>
</dbReference>
<feature type="modified residue" description="N6-(pyridoxal phosphate)lysine" evidence="11">
    <location>
        <position position="221"/>
    </location>
</feature>
<dbReference type="PROSITE" id="PS00105">
    <property type="entry name" value="AA_TRANSFER_CLASS_1"/>
    <property type="match status" value="1"/>
</dbReference>